<dbReference type="KEGG" id="dor:Desor_2191"/>
<dbReference type="HOGENOM" id="CLU_2824103_0_0_9"/>
<sequence length="66" mass="7840">MLKMSFCEVIQRNFSVTLFKFFVKLRILKLAMINQSNFYHQWTKKQRGFMPCITKAALDSENFVDG</sequence>
<gene>
    <name evidence="1" type="ordered locus">Desor_2191</name>
</gene>
<dbReference type="AlphaFoldDB" id="G7W8T3"/>
<dbReference type="EMBL" id="CP003108">
    <property type="protein sequence ID" value="AET67793.1"/>
    <property type="molecule type" value="Genomic_DNA"/>
</dbReference>
<dbReference type="Proteomes" id="UP000006346">
    <property type="component" value="Chromosome"/>
</dbReference>
<keyword evidence="2" id="KW-1185">Reference proteome</keyword>
<proteinExistence type="predicted"/>
<reference evidence="1 2" key="2">
    <citation type="journal article" date="2012" name="J. Bacteriol.">
        <title>Complete genome sequences of Desulfosporosinus orientis DSM765T, Desulfosporosinus youngiae DSM17734T, Desulfosporosinus meridiei DSM13257T, and Desulfosporosinus acidiphilus DSM22704T.</title>
        <authorList>
            <person name="Pester M."/>
            <person name="Brambilla E."/>
            <person name="Alazard D."/>
            <person name="Rattei T."/>
            <person name="Weinmaier T."/>
            <person name="Han J."/>
            <person name="Lucas S."/>
            <person name="Lapidus A."/>
            <person name="Cheng J.F."/>
            <person name="Goodwin L."/>
            <person name="Pitluck S."/>
            <person name="Peters L."/>
            <person name="Ovchinnikova G."/>
            <person name="Teshima H."/>
            <person name="Detter J.C."/>
            <person name="Han C.S."/>
            <person name="Tapia R."/>
            <person name="Land M.L."/>
            <person name="Hauser L."/>
            <person name="Kyrpides N.C."/>
            <person name="Ivanova N.N."/>
            <person name="Pagani I."/>
            <person name="Huntmann M."/>
            <person name="Wei C.L."/>
            <person name="Davenport K.W."/>
            <person name="Daligault H."/>
            <person name="Chain P.S."/>
            <person name="Chen A."/>
            <person name="Mavromatis K."/>
            <person name="Markowitz V."/>
            <person name="Szeto E."/>
            <person name="Mikhailova N."/>
            <person name="Pati A."/>
            <person name="Wagner M."/>
            <person name="Woyke T."/>
            <person name="Ollivier B."/>
            <person name="Klenk H.P."/>
            <person name="Spring S."/>
            <person name="Loy A."/>
        </authorList>
    </citation>
    <scope>NUCLEOTIDE SEQUENCE [LARGE SCALE GENOMIC DNA]</scope>
    <source>
        <strain evidence="2">ATCC 19365 / DSM 765 / NCIMB 8382 / VKM B-1628</strain>
    </source>
</reference>
<evidence type="ECO:0000313" key="1">
    <source>
        <dbReference type="EMBL" id="AET67793.1"/>
    </source>
</evidence>
<evidence type="ECO:0000313" key="2">
    <source>
        <dbReference type="Proteomes" id="UP000006346"/>
    </source>
</evidence>
<name>G7W8T3_DESOD</name>
<reference evidence="2" key="1">
    <citation type="submission" date="2011-11" db="EMBL/GenBank/DDBJ databases">
        <title>Complete sequence of Desulfosporosinus orientis DSM 765.</title>
        <authorList>
            <person name="Lucas S."/>
            <person name="Han J."/>
            <person name="Lapidus A."/>
            <person name="Cheng J.-F."/>
            <person name="Goodwin L."/>
            <person name="Pitluck S."/>
            <person name="Peters L."/>
            <person name="Ovchinnikova G."/>
            <person name="Teshima H."/>
            <person name="Detter J.C."/>
            <person name="Han C."/>
            <person name="Tapia R."/>
            <person name="Land M."/>
            <person name="Hauser L."/>
            <person name="Kyrpides N."/>
            <person name="Ivanova N."/>
            <person name="Pagani I."/>
            <person name="Pester M."/>
            <person name="Spring S."/>
            <person name="Ollivier B."/>
            <person name="Rattei T."/>
            <person name="Klenk H.-P."/>
            <person name="Wagner M."/>
            <person name="Loy A."/>
            <person name="Woyke T."/>
        </authorList>
    </citation>
    <scope>NUCLEOTIDE SEQUENCE [LARGE SCALE GENOMIC DNA]</scope>
    <source>
        <strain evidence="2">ATCC 19365 / DSM 765 / NCIMB 8382 / VKM B-1628</strain>
    </source>
</reference>
<dbReference type="STRING" id="768706.Desor_2191"/>
<organism evidence="1 2">
    <name type="scientific">Desulfosporosinus orientis (strain ATCC 19365 / DSM 765 / NCIMB 8382 / VKM B-1628 / Singapore I)</name>
    <name type="common">Desulfotomaculum orientis</name>
    <dbReference type="NCBI Taxonomy" id="768706"/>
    <lineage>
        <taxon>Bacteria</taxon>
        <taxon>Bacillati</taxon>
        <taxon>Bacillota</taxon>
        <taxon>Clostridia</taxon>
        <taxon>Eubacteriales</taxon>
        <taxon>Desulfitobacteriaceae</taxon>
        <taxon>Desulfosporosinus</taxon>
    </lineage>
</organism>
<protein>
    <submittedName>
        <fullName evidence="1">Uncharacterized protein</fullName>
    </submittedName>
</protein>
<accession>G7W8T3</accession>
<dbReference type="PATRIC" id="fig|768706.3.peg.2209"/>